<gene>
    <name evidence="2" type="ORF">MW290_04720</name>
</gene>
<organism evidence="2 3">
    <name type="scientific">Aquincola tertiaricarbonis</name>
    <dbReference type="NCBI Taxonomy" id="391953"/>
    <lineage>
        <taxon>Bacteria</taxon>
        <taxon>Pseudomonadati</taxon>
        <taxon>Pseudomonadota</taxon>
        <taxon>Betaproteobacteria</taxon>
        <taxon>Burkholderiales</taxon>
        <taxon>Sphaerotilaceae</taxon>
        <taxon>Aquincola</taxon>
    </lineage>
</organism>
<accession>A0ABY4S4I2</accession>
<name>A0ABY4S4I2_AQUTE</name>
<evidence type="ECO:0000313" key="2">
    <source>
        <dbReference type="EMBL" id="URI07894.1"/>
    </source>
</evidence>
<keyword evidence="1" id="KW-1133">Transmembrane helix</keyword>
<dbReference type="EMBL" id="CP097635">
    <property type="protein sequence ID" value="URI07894.1"/>
    <property type="molecule type" value="Genomic_DNA"/>
</dbReference>
<reference evidence="2" key="1">
    <citation type="submission" date="2022-05" db="EMBL/GenBank/DDBJ databases">
        <title>An RpoN-dependent PEP-CTERM gene is involved in floc formation of an Aquincola tertiaricarbonis strain.</title>
        <authorList>
            <person name="Qiu D."/>
            <person name="Xia M."/>
        </authorList>
    </citation>
    <scope>NUCLEOTIDE SEQUENCE</scope>
    <source>
        <strain evidence="2">RN12</strain>
    </source>
</reference>
<keyword evidence="3" id="KW-1185">Reference proteome</keyword>
<keyword evidence="1" id="KW-0812">Transmembrane</keyword>
<proteinExistence type="predicted"/>
<evidence type="ECO:0008006" key="4">
    <source>
        <dbReference type="Google" id="ProtNLM"/>
    </source>
</evidence>
<evidence type="ECO:0000313" key="3">
    <source>
        <dbReference type="Proteomes" id="UP001056201"/>
    </source>
</evidence>
<feature type="transmembrane region" description="Helical" evidence="1">
    <location>
        <begin position="54"/>
        <end position="75"/>
    </location>
</feature>
<dbReference type="RefSeq" id="WP_250196118.1">
    <property type="nucleotide sequence ID" value="NZ_CP097635.1"/>
</dbReference>
<evidence type="ECO:0000256" key="1">
    <source>
        <dbReference type="SAM" id="Phobius"/>
    </source>
</evidence>
<dbReference type="Proteomes" id="UP001056201">
    <property type="component" value="Chromosome 1"/>
</dbReference>
<protein>
    <recommendedName>
        <fullName evidence="4">Amino acid permease</fullName>
    </recommendedName>
</protein>
<sequence length="81" mass="8872">MGVAWFMFMIGLGCAGVATGLRYLSQFAYAGGLREHLRTHKPSRLNTVGTFFNWASIVVATGSFTLFFVGSYLLAKLFLSV</sequence>
<keyword evidence="1" id="KW-0472">Membrane</keyword>